<dbReference type="CDD" id="cd00685">
    <property type="entry name" value="Trans_IPPS_HT"/>
    <property type="match status" value="1"/>
</dbReference>
<evidence type="ECO:0000256" key="5">
    <source>
        <dbReference type="ARBA" id="ARBA00022842"/>
    </source>
</evidence>
<evidence type="ECO:0000256" key="2">
    <source>
        <dbReference type="ARBA" id="ARBA00006706"/>
    </source>
</evidence>
<evidence type="ECO:0000256" key="4">
    <source>
        <dbReference type="ARBA" id="ARBA00022723"/>
    </source>
</evidence>
<organism evidence="7 8">
    <name type="scientific">Nosocomiicoccus ampullae</name>
    <dbReference type="NCBI Taxonomy" id="489910"/>
    <lineage>
        <taxon>Bacteria</taxon>
        <taxon>Bacillati</taxon>
        <taxon>Bacillota</taxon>
        <taxon>Bacilli</taxon>
        <taxon>Bacillales</taxon>
        <taxon>Staphylococcaceae</taxon>
        <taxon>Nosocomiicoccus</taxon>
    </lineage>
</organism>
<dbReference type="GO" id="GO:0008299">
    <property type="term" value="P:isoprenoid biosynthetic process"/>
    <property type="evidence" value="ECO:0007669"/>
    <property type="project" value="InterPro"/>
</dbReference>
<dbReference type="SFLD" id="SFLDS00005">
    <property type="entry name" value="Isoprenoid_Synthase_Type_I"/>
    <property type="match status" value="1"/>
</dbReference>
<dbReference type="InterPro" id="IPR008949">
    <property type="entry name" value="Isoprenoid_synthase_dom_sf"/>
</dbReference>
<evidence type="ECO:0000313" key="8">
    <source>
        <dbReference type="Proteomes" id="UP000579136"/>
    </source>
</evidence>
<evidence type="ECO:0000313" key="7">
    <source>
        <dbReference type="EMBL" id="MBB5176369.1"/>
    </source>
</evidence>
<accession>A0A9Q2D0V1</accession>
<dbReference type="GO" id="GO:0000010">
    <property type="term" value="F:heptaprenyl diphosphate synthase activity"/>
    <property type="evidence" value="ECO:0007669"/>
    <property type="project" value="UniProtKB-EC"/>
</dbReference>
<keyword evidence="4" id="KW-0479">Metal-binding</keyword>
<comment type="caution">
    <text evidence="7">The sequence shown here is derived from an EMBL/GenBank/DDBJ whole genome shotgun (WGS) entry which is preliminary data.</text>
</comment>
<proteinExistence type="inferred from homology"/>
<sequence length="318" mass="36524">MTKPFKTYIKPDLKQIDNYIRYSLQPGESIVNDESFNLYVTGGKKLRPSLALLVGKLGDKNKYNDLIKTAASLELIHMASLVHDDIIDDSKTRRKHKTTYYKHGYFQAVNTGNYLLSSAIEAVAHIEHQDFHDSYAEAMKKIVEGELFQFDTQFDDTQTIDDYYRKIYKKTALLIVLSIKLGAYATNVDDELLEKLIQYGYNIGMSFQILDDCLDFTASEKVLGKPNFSDLKNGHYTLPVLLLRDEDPNFRSMLKEYSYTRKNSEKLSKYLLKTNAISQSKKVSSSYLDESLQNIEGIPSPVKDYLAEVVEKLRDRLN</sequence>
<evidence type="ECO:0000256" key="1">
    <source>
        <dbReference type="ARBA" id="ARBA00001946"/>
    </source>
</evidence>
<gene>
    <name evidence="7" type="ORF">HNQ45_001257</name>
</gene>
<evidence type="ECO:0000256" key="3">
    <source>
        <dbReference type="ARBA" id="ARBA00022679"/>
    </source>
</evidence>
<dbReference type="RefSeq" id="WP_183674744.1">
    <property type="nucleotide sequence ID" value="NZ_CBCRYX010000008.1"/>
</dbReference>
<evidence type="ECO:0000256" key="6">
    <source>
        <dbReference type="RuleBase" id="RU004466"/>
    </source>
</evidence>
<dbReference type="Gene3D" id="1.10.600.10">
    <property type="entry name" value="Farnesyl Diphosphate Synthase"/>
    <property type="match status" value="1"/>
</dbReference>
<dbReference type="Pfam" id="PF00348">
    <property type="entry name" value="polyprenyl_synt"/>
    <property type="match status" value="1"/>
</dbReference>
<dbReference type="GO" id="GO:0046872">
    <property type="term" value="F:metal ion binding"/>
    <property type="evidence" value="ECO:0007669"/>
    <property type="project" value="UniProtKB-KW"/>
</dbReference>
<dbReference type="EC" id="2.5.1.30" evidence="7"/>
<dbReference type="PANTHER" id="PTHR12001:SF69">
    <property type="entry name" value="ALL TRANS-POLYPRENYL-DIPHOSPHATE SYNTHASE PDSS1"/>
    <property type="match status" value="1"/>
</dbReference>
<reference evidence="7 8" key="1">
    <citation type="submission" date="2020-08" db="EMBL/GenBank/DDBJ databases">
        <title>Genomic Encyclopedia of Type Strains, Phase IV (KMG-IV): sequencing the most valuable type-strain genomes for metagenomic binning, comparative biology and taxonomic classification.</title>
        <authorList>
            <person name="Goeker M."/>
        </authorList>
    </citation>
    <scope>NUCLEOTIDE SEQUENCE [LARGE SCALE GENOMIC DNA]</scope>
    <source>
        <strain evidence="7 8">DSM 19163</strain>
    </source>
</reference>
<name>A0A9Q2D0V1_9STAP</name>
<dbReference type="AlphaFoldDB" id="A0A9Q2D0V1"/>
<keyword evidence="8" id="KW-1185">Reference proteome</keyword>
<dbReference type="PANTHER" id="PTHR12001">
    <property type="entry name" value="GERANYLGERANYL PYROPHOSPHATE SYNTHASE"/>
    <property type="match status" value="1"/>
</dbReference>
<dbReference type="SUPFAM" id="SSF48576">
    <property type="entry name" value="Terpenoid synthases"/>
    <property type="match status" value="1"/>
</dbReference>
<dbReference type="EMBL" id="JACHHF010000007">
    <property type="protein sequence ID" value="MBB5176369.1"/>
    <property type="molecule type" value="Genomic_DNA"/>
</dbReference>
<dbReference type="InterPro" id="IPR000092">
    <property type="entry name" value="Polyprenyl_synt"/>
</dbReference>
<keyword evidence="5" id="KW-0460">Magnesium</keyword>
<comment type="similarity">
    <text evidence="2 6">Belongs to the FPP/GGPP synthase family.</text>
</comment>
<dbReference type="Proteomes" id="UP000579136">
    <property type="component" value="Unassembled WGS sequence"/>
</dbReference>
<keyword evidence="3 6" id="KW-0808">Transferase</keyword>
<protein>
    <submittedName>
        <fullName evidence="7">Heptaprenyl diphosphate synthase</fullName>
        <ecNumber evidence="7">2.5.1.30</ecNumber>
    </submittedName>
</protein>
<comment type="cofactor">
    <cofactor evidence="1">
        <name>Mg(2+)</name>
        <dbReference type="ChEBI" id="CHEBI:18420"/>
    </cofactor>
</comment>